<gene>
    <name evidence="1" type="ORF">LMG24238_02963</name>
</gene>
<dbReference type="Proteomes" id="UP000494255">
    <property type="component" value="Unassembled WGS sequence"/>
</dbReference>
<protein>
    <submittedName>
        <fullName evidence="1">Uncharacterized protein</fullName>
    </submittedName>
</protein>
<dbReference type="GeneID" id="97041592"/>
<organism evidence="1 2">
    <name type="scientific">Paraburkholderia sediminicola</name>
    <dbReference type="NCBI Taxonomy" id="458836"/>
    <lineage>
        <taxon>Bacteria</taxon>
        <taxon>Pseudomonadati</taxon>
        <taxon>Pseudomonadota</taxon>
        <taxon>Betaproteobacteria</taxon>
        <taxon>Burkholderiales</taxon>
        <taxon>Burkholderiaceae</taxon>
        <taxon>Paraburkholderia</taxon>
    </lineage>
</organism>
<name>A0A6J5B1N2_9BURK</name>
<evidence type="ECO:0000313" key="1">
    <source>
        <dbReference type="EMBL" id="CAB3687984.1"/>
    </source>
</evidence>
<proteinExistence type="predicted"/>
<sequence>MSTIYQQASAIIDYARDHRRSVCTCDKQDDTAASHHQPGCRYRTFVEASVTLDELSSSKPAVPEGWKLVPMEPTNAMTFVGQKHRYEPVWSIGAIYREMLAASPVSPAQSGKPVAMRRICCNIRRTNPDEACADCPAEAPGMPPCIGGHP</sequence>
<accession>A0A6J5B1N2</accession>
<dbReference type="AlphaFoldDB" id="A0A6J5B1N2"/>
<dbReference type="EMBL" id="CADIKC010000003">
    <property type="protein sequence ID" value="CAB3687984.1"/>
    <property type="molecule type" value="Genomic_DNA"/>
</dbReference>
<dbReference type="RefSeq" id="WP_175051091.1">
    <property type="nucleotide sequence ID" value="NZ_CADIKC010000003.1"/>
</dbReference>
<keyword evidence="2" id="KW-1185">Reference proteome</keyword>
<reference evidence="1 2" key="1">
    <citation type="submission" date="2020-04" db="EMBL/GenBank/DDBJ databases">
        <authorList>
            <person name="De Canck E."/>
        </authorList>
    </citation>
    <scope>NUCLEOTIDE SEQUENCE [LARGE SCALE GENOMIC DNA]</scope>
    <source>
        <strain evidence="1 2">LMG 24238</strain>
    </source>
</reference>
<evidence type="ECO:0000313" key="2">
    <source>
        <dbReference type="Proteomes" id="UP000494255"/>
    </source>
</evidence>